<evidence type="ECO:0000256" key="5">
    <source>
        <dbReference type="SAM" id="SignalP"/>
    </source>
</evidence>
<evidence type="ECO:0000259" key="6">
    <source>
        <dbReference type="PROSITE" id="PS51123"/>
    </source>
</evidence>
<feature type="domain" description="OmpA-like" evidence="6">
    <location>
        <begin position="171"/>
        <end position="293"/>
    </location>
</feature>
<dbReference type="STRING" id="1348114.OM33_13075"/>
<dbReference type="SUPFAM" id="SSF103088">
    <property type="entry name" value="OmpA-like"/>
    <property type="match status" value="1"/>
</dbReference>
<dbReference type="KEGG" id="pseo:OM33_13075"/>
<dbReference type="InterPro" id="IPR036737">
    <property type="entry name" value="OmpA-like_sf"/>
</dbReference>
<evidence type="ECO:0000313" key="8">
    <source>
        <dbReference type="Proteomes" id="UP000030341"/>
    </source>
</evidence>
<dbReference type="GO" id="GO:0009279">
    <property type="term" value="C:cell outer membrane"/>
    <property type="evidence" value="ECO:0007669"/>
    <property type="project" value="UniProtKB-SubCell"/>
</dbReference>
<dbReference type="Gene3D" id="3.30.1330.60">
    <property type="entry name" value="OmpA-like domain"/>
    <property type="match status" value="1"/>
</dbReference>
<dbReference type="InterPro" id="IPR006664">
    <property type="entry name" value="OMP_bac"/>
</dbReference>
<dbReference type="InterPro" id="IPR006665">
    <property type="entry name" value="OmpA-like"/>
</dbReference>
<dbReference type="PRINTS" id="PR01021">
    <property type="entry name" value="OMPADOMAIN"/>
</dbReference>
<protein>
    <submittedName>
        <fullName evidence="7">Membrane protein</fullName>
    </submittedName>
</protein>
<keyword evidence="5" id="KW-0732">Signal</keyword>
<feature type="chain" id="PRO_5002037916" evidence="5">
    <location>
        <begin position="25"/>
        <end position="293"/>
    </location>
</feature>
<gene>
    <name evidence="7" type="ORF">OM33_13075</name>
</gene>
<keyword evidence="8" id="KW-1185">Reference proteome</keyword>
<dbReference type="EMBL" id="CP009888">
    <property type="protein sequence ID" value="AIY65954.1"/>
    <property type="molecule type" value="Genomic_DNA"/>
</dbReference>
<evidence type="ECO:0000256" key="3">
    <source>
        <dbReference type="ARBA" id="ARBA00023237"/>
    </source>
</evidence>
<dbReference type="InterPro" id="IPR050330">
    <property type="entry name" value="Bact_OuterMem_StrucFunc"/>
</dbReference>
<dbReference type="PROSITE" id="PS51123">
    <property type="entry name" value="OMPA_2"/>
    <property type="match status" value="1"/>
</dbReference>
<proteinExistence type="predicted"/>
<dbReference type="eggNOG" id="COG2885">
    <property type="taxonomic scope" value="Bacteria"/>
</dbReference>
<dbReference type="CDD" id="cd07185">
    <property type="entry name" value="OmpA_C-like"/>
    <property type="match status" value="1"/>
</dbReference>
<dbReference type="Gene3D" id="2.60.40.2540">
    <property type="match status" value="1"/>
</dbReference>
<reference evidence="7 8" key="1">
    <citation type="submission" date="2014-11" db="EMBL/GenBank/DDBJ databases">
        <title>Complete Genome Sequence of Pseudoalteromonas sp. Strain OCN003 Isolated from Kaneohe Bay, Oahu, Hawaii.</title>
        <authorList>
            <person name="Beurmann S."/>
            <person name="Videau P."/>
            <person name="Ushijima B."/>
            <person name="Smith A.M."/>
            <person name="Aeby G.S."/>
            <person name="Callahan S.M."/>
            <person name="Belcaid M."/>
        </authorList>
    </citation>
    <scope>NUCLEOTIDE SEQUENCE [LARGE SCALE GENOMIC DNA]</scope>
    <source>
        <strain evidence="7 8">OCN003</strain>
    </source>
</reference>
<dbReference type="Pfam" id="PF00691">
    <property type="entry name" value="OmpA"/>
    <property type="match status" value="1"/>
</dbReference>
<evidence type="ECO:0000256" key="1">
    <source>
        <dbReference type="ARBA" id="ARBA00004442"/>
    </source>
</evidence>
<dbReference type="AlphaFoldDB" id="A0A0A7EH56"/>
<dbReference type="OrthoDB" id="6905929at2"/>
<organism evidence="7 8">
    <name type="scientific">Pseudoalteromonas piratica</name>
    <dbReference type="NCBI Taxonomy" id="1348114"/>
    <lineage>
        <taxon>Bacteria</taxon>
        <taxon>Pseudomonadati</taxon>
        <taxon>Pseudomonadota</taxon>
        <taxon>Gammaproteobacteria</taxon>
        <taxon>Alteromonadales</taxon>
        <taxon>Pseudoalteromonadaceae</taxon>
        <taxon>Pseudoalteromonas</taxon>
    </lineage>
</organism>
<dbReference type="Proteomes" id="UP000030341">
    <property type="component" value="Chromosome 1"/>
</dbReference>
<sequence length="293" mass="33469">MQLNKVVQYLCVGLSLSAVFSSHAALRSYGAVESNAKWNTPESSRLNCQLEHDIPRFGKARFQSAASKDKQLHFTLDMLIKPEGYDIADVLSVPPIWKAGNRARSLFDANLLKQFDTELDSKASWLLLTELEKGNVPTFYYQDWHNNQDKIKVELSSVNFRNQYLNFLECRDALLPFSFDDIAYTVMRYESNSSELTRDSKKRLEKIGLYLENDPTIDSVVITAYTDSYGGRYINQQLSEKRAEAIKAYMTEKGIAAEKIMTQGFGERRHVATNNTIIGRGKNRRVVIQIEKV</sequence>
<dbReference type="InterPro" id="IPR041544">
    <property type="entry name" value="MotY_N"/>
</dbReference>
<evidence type="ECO:0000313" key="7">
    <source>
        <dbReference type="EMBL" id="AIY65954.1"/>
    </source>
</evidence>
<feature type="signal peptide" evidence="5">
    <location>
        <begin position="1"/>
        <end position="24"/>
    </location>
</feature>
<dbReference type="RefSeq" id="WP_038642335.1">
    <property type="nucleotide sequence ID" value="NZ_CP009888.1"/>
</dbReference>
<name>A0A0A7EH56_9GAMM</name>
<dbReference type="PRINTS" id="PR01023">
    <property type="entry name" value="NAFLGMOTY"/>
</dbReference>
<dbReference type="HOGENOM" id="CLU_069369_1_0_6"/>
<dbReference type="PANTHER" id="PTHR30329">
    <property type="entry name" value="STATOR ELEMENT OF FLAGELLAR MOTOR COMPLEX"/>
    <property type="match status" value="1"/>
</dbReference>
<evidence type="ECO:0000256" key="2">
    <source>
        <dbReference type="ARBA" id="ARBA00023136"/>
    </source>
</evidence>
<accession>A0A0A7EH56</accession>
<keyword evidence="2 4" id="KW-0472">Membrane</keyword>
<keyword evidence="3" id="KW-0998">Cell outer membrane</keyword>
<comment type="subcellular location">
    <subcellularLocation>
        <location evidence="1">Cell outer membrane</location>
    </subcellularLocation>
</comment>
<evidence type="ECO:0000256" key="4">
    <source>
        <dbReference type="PROSITE-ProRule" id="PRU00473"/>
    </source>
</evidence>
<dbReference type="Pfam" id="PF18393">
    <property type="entry name" value="MotY_N"/>
    <property type="match status" value="1"/>
</dbReference>
<dbReference type="PANTHER" id="PTHR30329:SF21">
    <property type="entry name" value="LIPOPROTEIN YIAD-RELATED"/>
    <property type="match status" value="1"/>
</dbReference>